<feature type="domain" description="Ubiquitin-like" evidence="1">
    <location>
        <begin position="29"/>
        <end position="89"/>
    </location>
</feature>
<dbReference type="AlphaFoldDB" id="A0A9D3M4P7"/>
<accession>A0A9D3M4P7</accession>
<dbReference type="CDD" id="cd17039">
    <property type="entry name" value="Ubl_ubiquitin_like"/>
    <property type="match status" value="1"/>
</dbReference>
<sequence>MTIFQITLIGVVQGSVVLKFECSQETFDKTTILELKKKIIAEHLRHSGLDPESICLIFGSIQLEDMKTFSDYGIRNGSVVRLVRRMPSGGGDPDAVIHTAPGL</sequence>
<feature type="non-terminal residue" evidence="2">
    <location>
        <position position="1"/>
    </location>
</feature>
<protein>
    <recommendedName>
        <fullName evidence="1">Ubiquitin-like domain-containing protein</fullName>
    </recommendedName>
</protein>
<dbReference type="SUPFAM" id="SSF54236">
    <property type="entry name" value="Ubiquitin-like"/>
    <property type="match status" value="1"/>
</dbReference>
<dbReference type="InterPro" id="IPR029071">
    <property type="entry name" value="Ubiquitin-like_domsf"/>
</dbReference>
<name>A0A9D3M4P7_ANGAN</name>
<evidence type="ECO:0000313" key="3">
    <source>
        <dbReference type="Proteomes" id="UP001044222"/>
    </source>
</evidence>
<dbReference type="Proteomes" id="UP001044222">
    <property type="component" value="Chromosome 9"/>
</dbReference>
<dbReference type="PROSITE" id="PS50053">
    <property type="entry name" value="UBIQUITIN_2"/>
    <property type="match status" value="1"/>
</dbReference>
<organism evidence="2 3">
    <name type="scientific">Anguilla anguilla</name>
    <name type="common">European freshwater eel</name>
    <name type="synonym">Muraena anguilla</name>
    <dbReference type="NCBI Taxonomy" id="7936"/>
    <lineage>
        <taxon>Eukaryota</taxon>
        <taxon>Metazoa</taxon>
        <taxon>Chordata</taxon>
        <taxon>Craniata</taxon>
        <taxon>Vertebrata</taxon>
        <taxon>Euteleostomi</taxon>
        <taxon>Actinopterygii</taxon>
        <taxon>Neopterygii</taxon>
        <taxon>Teleostei</taxon>
        <taxon>Anguilliformes</taxon>
        <taxon>Anguillidae</taxon>
        <taxon>Anguilla</taxon>
    </lineage>
</organism>
<evidence type="ECO:0000313" key="2">
    <source>
        <dbReference type="EMBL" id="KAG5841674.1"/>
    </source>
</evidence>
<dbReference type="EMBL" id="JAFIRN010000009">
    <property type="protein sequence ID" value="KAG5841674.1"/>
    <property type="molecule type" value="Genomic_DNA"/>
</dbReference>
<gene>
    <name evidence="2" type="ORF">ANANG_G00169170</name>
</gene>
<evidence type="ECO:0000259" key="1">
    <source>
        <dbReference type="PROSITE" id="PS50053"/>
    </source>
</evidence>
<proteinExistence type="predicted"/>
<keyword evidence="3" id="KW-1185">Reference proteome</keyword>
<reference evidence="2" key="1">
    <citation type="submission" date="2021-01" db="EMBL/GenBank/DDBJ databases">
        <title>A chromosome-scale assembly of European eel, Anguilla anguilla.</title>
        <authorList>
            <person name="Henkel C."/>
            <person name="Jong-Raadsen S.A."/>
            <person name="Dufour S."/>
            <person name="Weltzien F.-A."/>
            <person name="Palstra A.P."/>
            <person name="Pelster B."/>
            <person name="Spaink H.P."/>
            <person name="Van Den Thillart G.E."/>
            <person name="Jansen H."/>
            <person name="Zahm M."/>
            <person name="Klopp C."/>
            <person name="Cedric C."/>
            <person name="Louis A."/>
            <person name="Berthelot C."/>
            <person name="Parey E."/>
            <person name="Roest Crollius H."/>
            <person name="Montfort J."/>
            <person name="Robinson-Rechavi M."/>
            <person name="Bucao C."/>
            <person name="Bouchez O."/>
            <person name="Gislard M."/>
            <person name="Lluch J."/>
            <person name="Milhes M."/>
            <person name="Lampietro C."/>
            <person name="Lopez Roques C."/>
            <person name="Donnadieu C."/>
            <person name="Braasch I."/>
            <person name="Desvignes T."/>
            <person name="Postlethwait J."/>
            <person name="Bobe J."/>
            <person name="Guiguen Y."/>
            <person name="Dirks R."/>
        </authorList>
    </citation>
    <scope>NUCLEOTIDE SEQUENCE</scope>
    <source>
        <strain evidence="2">Tag_6206</strain>
        <tissue evidence="2">Liver</tissue>
    </source>
</reference>
<comment type="caution">
    <text evidence="2">The sequence shown here is derived from an EMBL/GenBank/DDBJ whole genome shotgun (WGS) entry which is preliminary data.</text>
</comment>
<dbReference type="Gene3D" id="3.10.20.90">
    <property type="entry name" value="Phosphatidylinositol 3-kinase Catalytic Subunit, Chain A, domain 1"/>
    <property type="match status" value="1"/>
</dbReference>
<dbReference type="SMART" id="SM00213">
    <property type="entry name" value="UBQ"/>
    <property type="match status" value="1"/>
</dbReference>
<dbReference type="InterPro" id="IPR000626">
    <property type="entry name" value="Ubiquitin-like_dom"/>
</dbReference>
<dbReference type="Pfam" id="PF00240">
    <property type="entry name" value="ubiquitin"/>
    <property type="match status" value="1"/>
</dbReference>